<dbReference type="GO" id="GO:0003677">
    <property type="term" value="F:DNA binding"/>
    <property type="evidence" value="ECO:0007669"/>
    <property type="project" value="InterPro"/>
</dbReference>
<accession>A0A9D2VLS0</accession>
<dbReference type="GO" id="GO:0006355">
    <property type="term" value="P:regulation of DNA-templated transcription"/>
    <property type="evidence" value="ECO:0007669"/>
    <property type="project" value="InterPro"/>
</dbReference>
<gene>
    <name evidence="4" type="ORF">K8V16_09600</name>
</gene>
<dbReference type="EMBL" id="DYZL01000197">
    <property type="protein sequence ID" value="HJH44033.1"/>
    <property type="molecule type" value="Genomic_DNA"/>
</dbReference>
<dbReference type="SUPFAM" id="SSF57884">
    <property type="entry name" value="Ada DNA repair protein, N-terminal domain (N-Ada 10)"/>
    <property type="match status" value="1"/>
</dbReference>
<keyword evidence="1" id="KW-0010">Activator</keyword>
<evidence type="ECO:0000256" key="1">
    <source>
        <dbReference type="ARBA" id="ARBA00023159"/>
    </source>
</evidence>
<keyword evidence="4" id="KW-0378">Hydrolase</keyword>
<proteinExistence type="predicted"/>
<sequence>MMRRHMKAVLVSTLFAALLLLAPGCAIGPYEGLSSTGSEQSAQTEQLPQAADLASLPAFSGEPVAILADNRPSFSEADLAREPFLELAPLDSLGRCGAAFALLGPESMPEEERGGIGDVEPSGWHLVKYDIVDGKYLYNRCHLIAHRLCGENANERNLITGTRFLNVDGMLPYEDAVASYIEATGNHVLMRVTPLFEGDELVARGVQIEAQSIEDGGAGVRFNVYAYNVQPGVGIDYATGESWLDGTIDQEEPLDASRHAYILNSNTKRFHRPDCPSVEDMGEGNKQGFDGTREEAIAQGYEPCGRCDP</sequence>
<keyword evidence="4" id="KW-0540">Nuclease</keyword>
<dbReference type="GO" id="GO:0008168">
    <property type="term" value="F:methyltransferase activity"/>
    <property type="evidence" value="ECO:0007669"/>
    <property type="project" value="InterPro"/>
</dbReference>
<keyword evidence="4" id="KW-0255">Endonuclease</keyword>
<name>A0A9D2VLS0_9ACTN</name>
<comment type="caution">
    <text evidence="4">The sequence shown here is derived from an EMBL/GenBank/DDBJ whole genome shotgun (WGS) entry which is preliminary data.</text>
</comment>
<feature type="domain" description="Ada DNA repair metal-binding" evidence="2">
    <location>
        <begin position="257"/>
        <end position="309"/>
    </location>
</feature>
<dbReference type="AlphaFoldDB" id="A0A9D2VLS0"/>
<evidence type="ECO:0000259" key="2">
    <source>
        <dbReference type="Pfam" id="PF02805"/>
    </source>
</evidence>
<dbReference type="GO" id="GO:0006281">
    <property type="term" value="P:DNA repair"/>
    <property type="evidence" value="ECO:0007669"/>
    <property type="project" value="InterPro"/>
</dbReference>
<dbReference type="InterPro" id="IPR044927">
    <property type="entry name" value="Endonuclea_NS_2"/>
</dbReference>
<feature type="domain" description="Type VII secretion system protein EssD-like" evidence="3">
    <location>
        <begin position="90"/>
        <end position="212"/>
    </location>
</feature>
<evidence type="ECO:0000313" key="4">
    <source>
        <dbReference type="EMBL" id="HJH44033.1"/>
    </source>
</evidence>
<dbReference type="GO" id="GO:0004519">
    <property type="term" value="F:endonuclease activity"/>
    <property type="evidence" value="ECO:0007669"/>
    <property type="project" value="UniProtKB-KW"/>
</dbReference>
<dbReference type="InterPro" id="IPR004026">
    <property type="entry name" value="Ada_DNA_repair_Zn-bd"/>
</dbReference>
<dbReference type="InterPro" id="IPR035451">
    <property type="entry name" value="Ada-like_dom_sf"/>
</dbReference>
<evidence type="ECO:0000313" key="5">
    <source>
        <dbReference type="Proteomes" id="UP000789325"/>
    </source>
</evidence>
<dbReference type="Proteomes" id="UP000789325">
    <property type="component" value="Unassembled WGS sequence"/>
</dbReference>
<dbReference type="Gene3D" id="3.40.10.10">
    <property type="entry name" value="DNA Methylphosphotriester Repair Domain"/>
    <property type="match status" value="1"/>
</dbReference>
<organism evidence="4 5">
    <name type="scientific">Rubneribacter badeniensis</name>
    <dbReference type="NCBI Taxonomy" id="2070688"/>
    <lineage>
        <taxon>Bacteria</taxon>
        <taxon>Bacillati</taxon>
        <taxon>Actinomycetota</taxon>
        <taxon>Coriobacteriia</taxon>
        <taxon>Eggerthellales</taxon>
        <taxon>Eggerthellaceae</taxon>
        <taxon>Rubneribacter</taxon>
    </lineage>
</organism>
<dbReference type="Pfam" id="PF02805">
    <property type="entry name" value="Ada_Zn_binding"/>
    <property type="match status" value="1"/>
</dbReference>
<reference evidence="4" key="1">
    <citation type="journal article" date="2021" name="PeerJ">
        <title>Extensive microbial diversity within the chicken gut microbiome revealed by metagenomics and culture.</title>
        <authorList>
            <person name="Gilroy R."/>
            <person name="Ravi A."/>
            <person name="Getino M."/>
            <person name="Pursley I."/>
            <person name="Horton D.L."/>
            <person name="Alikhan N.F."/>
            <person name="Baker D."/>
            <person name="Gharbi K."/>
            <person name="Hall N."/>
            <person name="Watson M."/>
            <person name="Adriaenssens E.M."/>
            <person name="Foster-Nyarko E."/>
            <person name="Jarju S."/>
            <person name="Secka A."/>
            <person name="Antonio M."/>
            <person name="Oren A."/>
            <person name="Chaudhuri R.R."/>
            <person name="La Ragione R."/>
            <person name="Hildebrand F."/>
            <person name="Pallen M.J."/>
        </authorList>
    </citation>
    <scope>NUCLEOTIDE SEQUENCE</scope>
    <source>
        <strain evidence="4">USAMLcec12-2067</strain>
    </source>
</reference>
<dbReference type="Gene3D" id="3.40.570.10">
    <property type="entry name" value="Extracellular Endonuclease, subunit A"/>
    <property type="match status" value="1"/>
</dbReference>
<dbReference type="InterPro" id="IPR044929">
    <property type="entry name" value="DNA/RNA_non-sp_Endonuclease_sf"/>
</dbReference>
<dbReference type="GO" id="GO:0008270">
    <property type="term" value="F:zinc ion binding"/>
    <property type="evidence" value="ECO:0007669"/>
    <property type="project" value="InterPro"/>
</dbReference>
<evidence type="ECO:0000259" key="3">
    <source>
        <dbReference type="Pfam" id="PF13930"/>
    </source>
</evidence>
<protein>
    <submittedName>
        <fullName evidence="4">DNA/RNA non-specific endonuclease</fullName>
    </submittedName>
</protein>
<reference evidence="4" key="2">
    <citation type="submission" date="2021-09" db="EMBL/GenBank/DDBJ databases">
        <authorList>
            <person name="Gilroy R."/>
        </authorList>
    </citation>
    <scope>NUCLEOTIDE SEQUENCE</scope>
    <source>
        <strain evidence="4">USAMLcec12-2067</strain>
    </source>
</reference>
<dbReference type="Pfam" id="PF13930">
    <property type="entry name" value="Endonuclea_NS_2"/>
    <property type="match status" value="1"/>
</dbReference>